<keyword evidence="1 4" id="KW-0378">Hydrolase</keyword>
<evidence type="ECO:0000256" key="2">
    <source>
        <dbReference type="ARBA" id="ARBA00022963"/>
    </source>
</evidence>
<dbReference type="SUPFAM" id="SSF53474">
    <property type="entry name" value="alpha/beta-Hydrolases"/>
    <property type="match status" value="1"/>
</dbReference>
<evidence type="ECO:0000256" key="6">
    <source>
        <dbReference type="SAM" id="Phobius"/>
    </source>
</evidence>
<proteinExistence type="inferred from homology"/>
<dbReference type="Proteomes" id="UP000193498">
    <property type="component" value="Unassembled WGS sequence"/>
</dbReference>
<evidence type="ECO:0000313" key="8">
    <source>
        <dbReference type="Proteomes" id="UP000193498"/>
    </source>
</evidence>
<protein>
    <recommendedName>
        <fullName evidence="4">Putative phospholipase</fullName>
        <ecNumber evidence="4">3.1.1.47</ecNumber>
    </recommendedName>
</protein>
<dbReference type="EC" id="3.1.1.47" evidence="4"/>
<dbReference type="PANTHER" id="PTHR10272:SF0">
    <property type="entry name" value="PLATELET-ACTIVATING FACTOR ACETYLHYDROLASE"/>
    <property type="match status" value="1"/>
</dbReference>
<comment type="catalytic activity">
    <reaction evidence="4">
        <text>a 1-O-alkyl-2-acetyl-sn-glycero-3-phosphocholine + H2O = a 1-O-alkyl-sn-glycero-3-phosphocholine + acetate + H(+)</text>
        <dbReference type="Rhea" id="RHEA:17777"/>
        <dbReference type="ChEBI" id="CHEBI:15377"/>
        <dbReference type="ChEBI" id="CHEBI:15378"/>
        <dbReference type="ChEBI" id="CHEBI:30089"/>
        <dbReference type="ChEBI" id="CHEBI:30909"/>
        <dbReference type="ChEBI" id="CHEBI:36707"/>
        <dbReference type="EC" id="3.1.1.47"/>
    </reaction>
</comment>
<dbReference type="STRING" id="1314790.A0A1Y1XRR2"/>
<feature type="active site" description="Nucleophile" evidence="5">
    <location>
        <position position="283"/>
    </location>
</feature>
<name>A0A1Y1XRR2_9FUNG</name>
<dbReference type="FunCoup" id="A0A1Y1XRR2">
    <property type="interactions" value="25"/>
</dbReference>
<keyword evidence="3 4" id="KW-0443">Lipid metabolism</keyword>
<feature type="active site" description="Charge relay system" evidence="5">
    <location>
        <position position="307"/>
    </location>
</feature>
<keyword evidence="8" id="KW-1185">Reference proteome</keyword>
<sequence length="441" mass="49687">MAKSQETSDHRTTDVLPEEAEVSSTKWSLASWVPKFPALPKYTGSFSVGCADLTWSYLKERQPFEEAEETATAQDNIRHMITRLYYPAEVTAAERTAKWLPSPSSVYAQGYGDFKKLPRWLSIPVVVGMLSFTSIHAFIEAKLPATGPFTNPAKKHQFPVVIFSHGLGGCRTTYSSICGEIASHGFVVCAIEHRDGTANASALPDTGKDTVTYRWPPVNDTDAEYQFRRGQLLFRVSEVQQTIQMLQRLNNGENIEEGKARTESESQFQNRLDFSNVVMAGHSFGAATTVETLRTEKSFFRCGILLDPWVFALEHESSNWRGGLVPTLDKPVLTINSEGFTNWKESFDILLPFLNANRERSRSPFLTVKESRHMNQSDFPILFRTVYGLKDKFSGKIDPEVAINLNNRAILQFLRNTVVEFGQFLPNDEQILSKEPSLITH</sequence>
<feature type="transmembrane region" description="Helical" evidence="6">
    <location>
        <begin position="120"/>
        <end position="139"/>
    </location>
</feature>
<gene>
    <name evidence="7" type="ORF">K493DRAFT_319532</name>
</gene>
<dbReference type="AlphaFoldDB" id="A0A1Y1XRR2"/>
<feature type="active site" description="Charge relay system" evidence="5">
    <location>
        <position position="373"/>
    </location>
</feature>
<organism evidence="7 8">
    <name type="scientific">Basidiobolus meristosporus CBS 931.73</name>
    <dbReference type="NCBI Taxonomy" id="1314790"/>
    <lineage>
        <taxon>Eukaryota</taxon>
        <taxon>Fungi</taxon>
        <taxon>Fungi incertae sedis</taxon>
        <taxon>Zoopagomycota</taxon>
        <taxon>Entomophthoromycotina</taxon>
        <taxon>Basidiobolomycetes</taxon>
        <taxon>Basidiobolales</taxon>
        <taxon>Basidiobolaceae</taxon>
        <taxon>Basidiobolus</taxon>
    </lineage>
</organism>
<keyword evidence="6" id="KW-0812">Transmembrane</keyword>
<dbReference type="Pfam" id="PF03403">
    <property type="entry name" value="PAF-AH_p_II"/>
    <property type="match status" value="1"/>
</dbReference>
<dbReference type="EMBL" id="MCFE01000535">
    <property type="protein sequence ID" value="ORX88355.1"/>
    <property type="molecule type" value="Genomic_DNA"/>
</dbReference>
<dbReference type="Gene3D" id="3.40.50.1820">
    <property type="entry name" value="alpha/beta hydrolase"/>
    <property type="match status" value="1"/>
</dbReference>
<keyword evidence="6" id="KW-1133">Transmembrane helix</keyword>
<dbReference type="InParanoid" id="A0A1Y1XRR2"/>
<keyword evidence="2 4" id="KW-0442">Lipid degradation</keyword>
<evidence type="ECO:0000256" key="3">
    <source>
        <dbReference type="ARBA" id="ARBA00023098"/>
    </source>
</evidence>
<reference evidence="7 8" key="1">
    <citation type="submission" date="2016-07" db="EMBL/GenBank/DDBJ databases">
        <title>Pervasive Adenine N6-methylation of Active Genes in Fungi.</title>
        <authorList>
            <consortium name="DOE Joint Genome Institute"/>
            <person name="Mondo S.J."/>
            <person name="Dannebaum R.O."/>
            <person name="Kuo R.C."/>
            <person name="Labutti K."/>
            <person name="Haridas S."/>
            <person name="Kuo A."/>
            <person name="Salamov A."/>
            <person name="Ahrendt S.R."/>
            <person name="Lipzen A."/>
            <person name="Sullivan W."/>
            <person name="Andreopoulos W.B."/>
            <person name="Clum A."/>
            <person name="Lindquist E."/>
            <person name="Daum C."/>
            <person name="Ramamoorthy G.K."/>
            <person name="Gryganskyi A."/>
            <person name="Culley D."/>
            <person name="Magnuson J.K."/>
            <person name="James T.Y."/>
            <person name="O'Malley M.A."/>
            <person name="Stajich J.E."/>
            <person name="Spatafora J.W."/>
            <person name="Visel A."/>
            <person name="Grigoriev I.V."/>
        </authorList>
    </citation>
    <scope>NUCLEOTIDE SEQUENCE [LARGE SCALE GENOMIC DNA]</scope>
    <source>
        <strain evidence="7 8">CBS 931.73</strain>
    </source>
</reference>
<dbReference type="InterPro" id="IPR029058">
    <property type="entry name" value="AB_hydrolase_fold"/>
</dbReference>
<dbReference type="InterPro" id="IPR016715">
    <property type="entry name" value="PAF_acetylhydro_eukaryote"/>
</dbReference>
<dbReference type="GO" id="GO:0016042">
    <property type="term" value="P:lipid catabolic process"/>
    <property type="evidence" value="ECO:0007669"/>
    <property type="project" value="UniProtKB-KW"/>
</dbReference>
<accession>A0A1Y1XRR2</accession>
<evidence type="ECO:0000256" key="1">
    <source>
        <dbReference type="ARBA" id="ARBA00022801"/>
    </source>
</evidence>
<dbReference type="OrthoDB" id="2363873at2759"/>
<comment type="similarity">
    <text evidence="4">Belongs to the serine esterase family.</text>
</comment>
<dbReference type="PIRSF" id="PIRSF018169">
    <property type="entry name" value="PAF_acetylhydrolase"/>
    <property type="match status" value="1"/>
</dbReference>
<keyword evidence="6" id="KW-0472">Membrane</keyword>
<evidence type="ECO:0000313" key="7">
    <source>
        <dbReference type="EMBL" id="ORX88355.1"/>
    </source>
</evidence>
<evidence type="ECO:0000256" key="4">
    <source>
        <dbReference type="PIRNR" id="PIRNR018169"/>
    </source>
</evidence>
<evidence type="ECO:0000256" key="5">
    <source>
        <dbReference type="PIRSR" id="PIRSR018169-1"/>
    </source>
</evidence>
<comment type="caution">
    <text evidence="7">The sequence shown here is derived from an EMBL/GenBank/DDBJ whole genome shotgun (WGS) entry which is preliminary data.</text>
</comment>
<dbReference type="GO" id="GO:0003847">
    <property type="term" value="F:1-alkyl-2-acetylglycerophosphocholine esterase activity"/>
    <property type="evidence" value="ECO:0007669"/>
    <property type="project" value="UniProtKB-UniRule"/>
</dbReference>
<dbReference type="PANTHER" id="PTHR10272">
    <property type="entry name" value="PLATELET-ACTIVATING FACTOR ACETYLHYDROLASE"/>
    <property type="match status" value="1"/>
</dbReference>